<keyword evidence="4" id="KW-1185">Reference proteome</keyword>
<evidence type="ECO:0008006" key="5">
    <source>
        <dbReference type="Google" id="ProtNLM"/>
    </source>
</evidence>
<dbReference type="SUPFAM" id="SSF89796">
    <property type="entry name" value="CoA-transferase family III (CaiB/BaiF)"/>
    <property type="match status" value="2"/>
</dbReference>
<protein>
    <recommendedName>
        <fullName evidence="5">CoA transferase</fullName>
    </recommendedName>
</protein>
<proteinExistence type="predicted"/>
<sequence>MARTASPAAARGAGPLAGLRTEWPGPPGPGAGVVAGQLRLLGAEGGPGRGGHVALSGAEFGEVSVRTAWGKAEGVTDEATVQAATGVMAVHGRRDGAPRGLAVDYAATAAGVLAVQALLAALLAQARGTRGRFAHAEVSAERAGLLAVSQYLAAAGADEGEAVELAPGGPPFTSGDGVVFELEALEPGGWAAFWRALGAPEEAVRRGWRPFQFRYATACAPFSDALHQVVRACMWERIKAAADAAGADVCPLHALTRRAAEDDGAPPWTLTPHGEGRTATTSSGLDAPLAGLTVLEAGRRIQAPLAAHLLGLLGAEVVRIEPPGGDPLRGMPPACSGISARWLALNRGKKAVEVDIKSPADRGRLHEMAGDADVFLHNWAPGKAAALGLDREHLAAAHPGLVYAYTGGWADRIPGAPVGTDFMVQARTGVGEAARPADEQPAPSLMTLLDVLGGLLGAQSVLAALLLRERTGRGVRADSSLLGAADLLTAPARARAVRGEPPRRPAGYRRPLPTRDGGIAPADTCADAVAARYARHRLARASTAEALARLHAHGLTATAVTTDLAGLPRDPRFAGLIRHDAHGSLAVPDPWRFA</sequence>
<evidence type="ECO:0000256" key="2">
    <source>
        <dbReference type="SAM" id="MobiDB-lite"/>
    </source>
</evidence>
<dbReference type="Proteomes" id="UP001500443">
    <property type="component" value="Unassembled WGS sequence"/>
</dbReference>
<feature type="region of interest" description="Disordered" evidence="2">
    <location>
        <begin position="495"/>
        <end position="519"/>
    </location>
</feature>
<dbReference type="PANTHER" id="PTHR48207">
    <property type="entry name" value="SUCCINATE--HYDROXYMETHYLGLUTARATE COA-TRANSFERASE"/>
    <property type="match status" value="1"/>
</dbReference>
<feature type="region of interest" description="Disordered" evidence="2">
    <location>
        <begin position="1"/>
        <end position="27"/>
    </location>
</feature>
<accession>A0ABN2X7V0</accession>
<dbReference type="Pfam" id="PF02515">
    <property type="entry name" value="CoA_transf_3"/>
    <property type="match status" value="2"/>
</dbReference>
<name>A0ABN2X7V0_9ACTN</name>
<dbReference type="InterPro" id="IPR044855">
    <property type="entry name" value="CoA-Trfase_III_dom3_sf"/>
</dbReference>
<dbReference type="PANTHER" id="PTHR48207:SF4">
    <property type="entry name" value="BLL6097 PROTEIN"/>
    <property type="match status" value="1"/>
</dbReference>
<dbReference type="RefSeq" id="WP_344286729.1">
    <property type="nucleotide sequence ID" value="NZ_BAAAPF010000002.1"/>
</dbReference>
<reference evidence="3 4" key="1">
    <citation type="journal article" date="2019" name="Int. J. Syst. Evol. Microbiol.">
        <title>The Global Catalogue of Microorganisms (GCM) 10K type strain sequencing project: providing services to taxonomists for standard genome sequencing and annotation.</title>
        <authorList>
            <consortium name="The Broad Institute Genomics Platform"/>
            <consortium name="The Broad Institute Genome Sequencing Center for Infectious Disease"/>
            <person name="Wu L."/>
            <person name="Ma J."/>
        </authorList>
    </citation>
    <scope>NUCLEOTIDE SEQUENCE [LARGE SCALE GENOMIC DNA]</scope>
    <source>
        <strain evidence="3 4">JCM 15481</strain>
    </source>
</reference>
<evidence type="ECO:0000256" key="1">
    <source>
        <dbReference type="ARBA" id="ARBA00022679"/>
    </source>
</evidence>
<dbReference type="InterPro" id="IPR023606">
    <property type="entry name" value="CoA-Trfase_III_dom_1_sf"/>
</dbReference>
<dbReference type="InterPro" id="IPR003673">
    <property type="entry name" value="CoA-Trfase_fam_III"/>
</dbReference>
<feature type="compositionally biased region" description="Low complexity" evidence="2">
    <location>
        <begin position="1"/>
        <end position="21"/>
    </location>
</feature>
<dbReference type="EMBL" id="BAAAPF010000002">
    <property type="protein sequence ID" value="GAA2106925.1"/>
    <property type="molecule type" value="Genomic_DNA"/>
</dbReference>
<comment type="caution">
    <text evidence="3">The sequence shown here is derived from an EMBL/GenBank/DDBJ whole genome shotgun (WGS) entry which is preliminary data.</text>
</comment>
<gene>
    <name evidence="3" type="ORF">GCM10009802_01580</name>
</gene>
<dbReference type="Gene3D" id="3.30.1540.10">
    <property type="entry name" value="formyl-coa transferase, domain 3"/>
    <property type="match status" value="1"/>
</dbReference>
<dbReference type="Gene3D" id="3.40.50.10540">
    <property type="entry name" value="Crotonobetainyl-coa:carnitine coa-transferase, domain 1"/>
    <property type="match status" value="2"/>
</dbReference>
<evidence type="ECO:0000313" key="4">
    <source>
        <dbReference type="Proteomes" id="UP001500443"/>
    </source>
</evidence>
<organism evidence="3 4">
    <name type="scientific">Streptomyces synnematoformans</name>
    <dbReference type="NCBI Taxonomy" id="415721"/>
    <lineage>
        <taxon>Bacteria</taxon>
        <taxon>Bacillati</taxon>
        <taxon>Actinomycetota</taxon>
        <taxon>Actinomycetes</taxon>
        <taxon>Kitasatosporales</taxon>
        <taxon>Streptomycetaceae</taxon>
        <taxon>Streptomyces</taxon>
    </lineage>
</organism>
<feature type="region of interest" description="Disordered" evidence="2">
    <location>
        <begin position="262"/>
        <end position="283"/>
    </location>
</feature>
<dbReference type="InterPro" id="IPR050483">
    <property type="entry name" value="CoA-transferase_III_domain"/>
</dbReference>
<evidence type="ECO:0000313" key="3">
    <source>
        <dbReference type="EMBL" id="GAA2106925.1"/>
    </source>
</evidence>
<keyword evidence="1" id="KW-0808">Transferase</keyword>